<dbReference type="InterPro" id="IPR029063">
    <property type="entry name" value="SAM-dependent_MTases_sf"/>
</dbReference>
<dbReference type="GO" id="GO:0043770">
    <property type="term" value="F:demethylmenaquinone methyltransferase activity"/>
    <property type="evidence" value="ECO:0007669"/>
    <property type="project" value="UniProtKB-EC"/>
</dbReference>
<dbReference type="GO" id="GO:0032259">
    <property type="term" value="P:methylation"/>
    <property type="evidence" value="ECO:0007669"/>
    <property type="project" value="UniProtKB-KW"/>
</dbReference>
<gene>
    <name evidence="2" type="primary">ubiE_1</name>
    <name evidence="2" type="ORF">I601_0697</name>
</gene>
<dbReference type="EC" id="2.1.1.163" evidence="2"/>
<dbReference type="GO" id="GO:0008757">
    <property type="term" value="F:S-adenosylmethionine-dependent methyltransferase activity"/>
    <property type="evidence" value="ECO:0007669"/>
    <property type="project" value="InterPro"/>
</dbReference>
<dbReference type="SUPFAM" id="SSF53335">
    <property type="entry name" value="S-adenosyl-L-methionine-dependent methyltransferases"/>
    <property type="match status" value="1"/>
</dbReference>
<dbReference type="OrthoDB" id="21342at2"/>
<organism evidence="2 3">
    <name type="scientific">Nocardioides dokdonensis FR1436</name>
    <dbReference type="NCBI Taxonomy" id="1300347"/>
    <lineage>
        <taxon>Bacteria</taxon>
        <taxon>Bacillati</taxon>
        <taxon>Actinomycetota</taxon>
        <taxon>Actinomycetes</taxon>
        <taxon>Propionibacteriales</taxon>
        <taxon>Nocardioidaceae</taxon>
        <taxon>Nocardioides</taxon>
    </lineage>
</organism>
<dbReference type="InterPro" id="IPR013216">
    <property type="entry name" value="Methyltransf_11"/>
</dbReference>
<dbReference type="Proteomes" id="UP000077868">
    <property type="component" value="Chromosome"/>
</dbReference>
<protein>
    <submittedName>
        <fullName evidence="2">Demethylmenaquinone methyltransferase</fullName>
        <ecNumber evidence="2">2.1.1.163</ecNumber>
    </submittedName>
</protein>
<sequence length="201" mass="21419">MTSSAAVRLWDAEAPAFDLAADHGLLDPAVRAAWSRLMGDLLPPPCSRVADLGCGTGTLALLLAEHGHVVDGLDFSPEMVARALAKTAHERDVNVIEADAYDPPLCAGEYDVVLSRHVLWAMPDPVEALRRWSALLQPGGRLVLVEGHWSQGDGTRGGLTAHEVVDALASIGRTGTVHPLPDPTLWGKEIDDERYAVVSPA</sequence>
<dbReference type="CDD" id="cd02440">
    <property type="entry name" value="AdoMet_MTases"/>
    <property type="match status" value="1"/>
</dbReference>
<name>A0A1A9GFT3_9ACTN</name>
<evidence type="ECO:0000259" key="1">
    <source>
        <dbReference type="Pfam" id="PF08241"/>
    </source>
</evidence>
<dbReference type="RefSeq" id="WP_068106480.1">
    <property type="nucleotide sequence ID" value="NZ_CP015079.1"/>
</dbReference>
<dbReference type="PANTHER" id="PTHR43861">
    <property type="entry name" value="TRANS-ACONITATE 2-METHYLTRANSFERASE-RELATED"/>
    <property type="match status" value="1"/>
</dbReference>
<dbReference type="Gene3D" id="3.40.50.150">
    <property type="entry name" value="Vaccinia Virus protein VP39"/>
    <property type="match status" value="1"/>
</dbReference>
<reference evidence="2 3" key="1">
    <citation type="submission" date="2016-03" db="EMBL/GenBank/DDBJ databases">
        <title>Complete genome sequence of a soil Actinobacterium, Nocardioides dokdonensis FR1436.</title>
        <authorList>
            <person name="Kwon S.-K."/>
            <person name="Kim K."/>
            <person name="Kim J.F."/>
        </authorList>
    </citation>
    <scope>NUCLEOTIDE SEQUENCE [LARGE SCALE GENOMIC DNA]</scope>
    <source>
        <strain evidence="2 3">FR1436</strain>
    </source>
</reference>
<dbReference type="Pfam" id="PF08241">
    <property type="entry name" value="Methyltransf_11"/>
    <property type="match status" value="1"/>
</dbReference>
<dbReference type="PATRIC" id="fig|1300347.3.peg.701"/>
<feature type="domain" description="Methyltransferase type 11" evidence="1">
    <location>
        <begin position="51"/>
        <end position="144"/>
    </location>
</feature>
<dbReference type="AlphaFoldDB" id="A0A1A9GFT3"/>
<dbReference type="PANTHER" id="PTHR43861:SF1">
    <property type="entry name" value="TRANS-ACONITATE 2-METHYLTRANSFERASE"/>
    <property type="match status" value="1"/>
</dbReference>
<proteinExistence type="predicted"/>
<accession>A0A1A9GFT3</accession>
<evidence type="ECO:0000313" key="2">
    <source>
        <dbReference type="EMBL" id="ANH37147.1"/>
    </source>
</evidence>
<dbReference type="EMBL" id="CP015079">
    <property type="protein sequence ID" value="ANH37147.1"/>
    <property type="molecule type" value="Genomic_DNA"/>
</dbReference>
<evidence type="ECO:0000313" key="3">
    <source>
        <dbReference type="Proteomes" id="UP000077868"/>
    </source>
</evidence>
<dbReference type="KEGG" id="ndk:I601_0697"/>
<keyword evidence="2" id="KW-0489">Methyltransferase</keyword>
<keyword evidence="3" id="KW-1185">Reference proteome</keyword>
<keyword evidence="2" id="KW-0808">Transferase</keyword>